<organism evidence="1 2">
    <name type="scientific">Asbolus verrucosus</name>
    <name type="common">Desert ironclad beetle</name>
    <dbReference type="NCBI Taxonomy" id="1661398"/>
    <lineage>
        <taxon>Eukaryota</taxon>
        <taxon>Metazoa</taxon>
        <taxon>Ecdysozoa</taxon>
        <taxon>Arthropoda</taxon>
        <taxon>Hexapoda</taxon>
        <taxon>Insecta</taxon>
        <taxon>Pterygota</taxon>
        <taxon>Neoptera</taxon>
        <taxon>Endopterygota</taxon>
        <taxon>Coleoptera</taxon>
        <taxon>Polyphaga</taxon>
        <taxon>Cucujiformia</taxon>
        <taxon>Tenebrionidae</taxon>
        <taxon>Pimeliinae</taxon>
        <taxon>Asbolus</taxon>
    </lineage>
</organism>
<comment type="caution">
    <text evidence="1">The sequence shown here is derived from an EMBL/GenBank/DDBJ whole genome shotgun (WGS) entry which is preliminary data.</text>
</comment>
<evidence type="ECO:0000313" key="2">
    <source>
        <dbReference type="Proteomes" id="UP000292052"/>
    </source>
</evidence>
<name>A0A482W292_ASBVE</name>
<reference evidence="1 2" key="1">
    <citation type="submission" date="2017-03" db="EMBL/GenBank/DDBJ databases">
        <title>Genome of the blue death feigning beetle - Asbolus verrucosus.</title>
        <authorList>
            <person name="Rider S.D."/>
        </authorList>
    </citation>
    <scope>NUCLEOTIDE SEQUENCE [LARGE SCALE GENOMIC DNA]</scope>
    <source>
        <strain evidence="1">Butters</strain>
        <tissue evidence="1">Head and leg muscle</tissue>
    </source>
</reference>
<accession>A0A482W292</accession>
<evidence type="ECO:0000313" key="1">
    <source>
        <dbReference type="EMBL" id="RZC38903.1"/>
    </source>
</evidence>
<keyword evidence="2" id="KW-1185">Reference proteome</keyword>
<sequence length="41" mass="4535">MLGTANTAILPLPRYSANRHHSLRGCLRLLPLSMLITSQMS</sequence>
<dbReference type="Proteomes" id="UP000292052">
    <property type="component" value="Unassembled WGS sequence"/>
</dbReference>
<dbReference type="EMBL" id="QDEB01038901">
    <property type="protein sequence ID" value="RZC38903.1"/>
    <property type="molecule type" value="Genomic_DNA"/>
</dbReference>
<protein>
    <submittedName>
        <fullName evidence="1">Uncharacterized protein</fullName>
    </submittedName>
</protein>
<gene>
    <name evidence="1" type="ORF">BDFB_000185</name>
</gene>
<proteinExistence type="predicted"/>
<dbReference type="AlphaFoldDB" id="A0A482W292"/>